<dbReference type="InterPro" id="IPR011713">
    <property type="entry name" value="Leu-rich_rpt_3"/>
</dbReference>
<dbReference type="SUPFAM" id="SSF52058">
    <property type="entry name" value="L domain-like"/>
    <property type="match status" value="1"/>
</dbReference>
<evidence type="ECO:0000313" key="5">
    <source>
        <dbReference type="Proteomes" id="UP001341840"/>
    </source>
</evidence>
<dbReference type="Pfam" id="PF20160">
    <property type="entry name" value="C-JID"/>
    <property type="match status" value="1"/>
</dbReference>
<protein>
    <recommendedName>
        <fullName evidence="3">C-JID domain-containing protein</fullName>
    </recommendedName>
</protein>
<reference evidence="4 5" key="1">
    <citation type="journal article" date="2023" name="Plants (Basel)">
        <title>Bridging the Gap: Combining Genomics and Transcriptomics Approaches to Understand Stylosanthes scabra, an Orphan Legume from the Brazilian Caatinga.</title>
        <authorList>
            <person name="Ferreira-Neto J.R.C."/>
            <person name="da Silva M.D."/>
            <person name="Binneck E."/>
            <person name="de Melo N.F."/>
            <person name="da Silva R.H."/>
            <person name="de Melo A.L.T.M."/>
            <person name="Pandolfi V."/>
            <person name="Bustamante F.O."/>
            <person name="Brasileiro-Vidal A.C."/>
            <person name="Benko-Iseppon A.M."/>
        </authorList>
    </citation>
    <scope>NUCLEOTIDE SEQUENCE [LARGE SCALE GENOMIC DNA]</scope>
    <source>
        <tissue evidence="4">Leaves</tissue>
    </source>
</reference>
<proteinExistence type="predicted"/>
<dbReference type="EMBL" id="JASCZI010092286">
    <property type="protein sequence ID" value="MED6152171.1"/>
    <property type="molecule type" value="Genomic_DNA"/>
</dbReference>
<feature type="domain" description="C-JID" evidence="3">
    <location>
        <begin position="393"/>
        <end position="520"/>
    </location>
</feature>
<dbReference type="InterPro" id="IPR032675">
    <property type="entry name" value="LRR_dom_sf"/>
</dbReference>
<dbReference type="Pfam" id="PF07725">
    <property type="entry name" value="LRR_3"/>
    <property type="match status" value="1"/>
</dbReference>
<evidence type="ECO:0000256" key="1">
    <source>
        <dbReference type="ARBA" id="ARBA00022614"/>
    </source>
</evidence>
<name>A0ABU6TW70_9FABA</name>
<keyword evidence="1" id="KW-0433">Leucine-rich repeat</keyword>
<dbReference type="Gene3D" id="3.80.10.10">
    <property type="entry name" value="Ribonuclease Inhibitor"/>
    <property type="match status" value="3"/>
</dbReference>
<dbReference type="Proteomes" id="UP001341840">
    <property type="component" value="Unassembled WGS sequence"/>
</dbReference>
<comment type="caution">
    <text evidence="4">The sequence shown here is derived from an EMBL/GenBank/DDBJ whole genome shotgun (WGS) entry which is preliminary data.</text>
</comment>
<dbReference type="PANTHER" id="PTHR11017:SF290">
    <property type="entry name" value="ADP-RIBOSYL CYCLASE_CYCLIC ADP-RIBOSE HYDROLASE"/>
    <property type="match status" value="1"/>
</dbReference>
<gene>
    <name evidence="4" type="ORF">PIB30_089324</name>
</gene>
<dbReference type="InterPro" id="IPR045344">
    <property type="entry name" value="C-JID"/>
</dbReference>
<sequence length="595" mass="67597">MPESRQLRIEGLSKLRDLKLLILYHKNFLGSLDFLSPNLQYLAWHGYPFPSLPSFEPYSRLVELNLPYSNVKRLWEGNKNIPHLEKVDLSYSKDLIETPNFGWNPNLKRLDFTGCTNLTHVHPSIGLLKQLAYLSLQNCSSLLTLNLGDDCNLSSLRVLSFSGCTKLEKSPDFTGLSNLEYLDFENCVNLSKVHESIGALAMLTFLSLRGCGSIVGMPNEVNNMISLQILDLSSCGLMRNPLGQISMSSCYLEALISLDLSSGGSGSFIEEIPNSIGELCCLERLNLQGTHCSRVPDTIKKLSRLAYLNLSKCSNLERLPELPFDRASSGGRYFQTVSASRNRRSGLYAAQDYHKKKNLDYIPAALSWFARLVEQPCHFRSGFDITIPQNKSSGIPGWYFNHQFKGGSAVRVVDYDDADDNWLGFSFCVTFQHVIDICDSSFGNLLSHLYLSFESEHTEEYFDQQPKNIRHLTNTHAWIIYISRVHCHFVKTGARIRFKGCNKLKLHQWGLRMVFKQDIEELKRWLQSKDNIKNTTGFHSFRLVVDENVHQVGSSSSESETKIKLPYNWLVTDEDENEKMEAKAKEDNLSNLGLI</sequence>
<evidence type="ECO:0000259" key="3">
    <source>
        <dbReference type="Pfam" id="PF20160"/>
    </source>
</evidence>
<evidence type="ECO:0000256" key="2">
    <source>
        <dbReference type="ARBA" id="ARBA00022737"/>
    </source>
</evidence>
<dbReference type="InterPro" id="IPR044974">
    <property type="entry name" value="Disease_R_plants"/>
</dbReference>
<accession>A0ABU6TW70</accession>
<dbReference type="PANTHER" id="PTHR11017">
    <property type="entry name" value="LEUCINE-RICH REPEAT-CONTAINING PROTEIN"/>
    <property type="match status" value="1"/>
</dbReference>
<keyword evidence="5" id="KW-1185">Reference proteome</keyword>
<keyword evidence="2" id="KW-0677">Repeat</keyword>
<organism evidence="4 5">
    <name type="scientific">Stylosanthes scabra</name>
    <dbReference type="NCBI Taxonomy" id="79078"/>
    <lineage>
        <taxon>Eukaryota</taxon>
        <taxon>Viridiplantae</taxon>
        <taxon>Streptophyta</taxon>
        <taxon>Embryophyta</taxon>
        <taxon>Tracheophyta</taxon>
        <taxon>Spermatophyta</taxon>
        <taxon>Magnoliopsida</taxon>
        <taxon>eudicotyledons</taxon>
        <taxon>Gunneridae</taxon>
        <taxon>Pentapetalae</taxon>
        <taxon>rosids</taxon>
        <taxon>fabids</taxon>
        <taxon>Fabales</taxon>
        <taxon>Fabaceae</taxon>
        <taxon>Papilionoideae</taxon>
        <taxon>50 kb inversion clade</taxon>
        <taxon>dalbergioids sensu lato</taxon>
        <taxon>Dalbergieae</taxon>
        <taxon>Pterocarpus clade</taxon>
        <taxon>Stylosanthes</taxon>
    </lineage>
</organism>
<evidence type="ECO:0000313" key="4">
    <source>
        <dbReference type="EMBL" id="MED6152171.1"/>
    </source>
</evidence>